<protein>
    <recommendedName>
        <fullName evidence="2">ParB-like N-terminal domain-containing protein</fullName>
    </recommendedName>
</protein>
<dbReference type="Proteomes" id="UP000631535">
    <property type="component" value="Unassembled WGS sequence"/>
</dbReference>
<dbReference type="InterPro" id="IPR003115">
    <property type="entry name" value="ParB_N"/>
</dbReference>
<keyword evidence="4" id="KW-1185">Reference proteome</keyword>
<feature type="compositionally biased region" description="Basic and acidic residues" evidence="1">
    <location>
        <begin position="141"/>
        <end position="161"/>
    </location>
</feature>
<gene>
    <name evidence="3" type="ORF">GCM10012287_04840</name>
</gene>
<feature type="domain" description="ParB-like N-terminal" evidence="2">
    <location>
        <begin position="12"/>
        <end position="96"/>
    </location>
</feature>
<evidence type="ECO:0000313" key="3">
    <source>
        <dbReference type="EMBL" id="GGO42895.1"/>
    </source>
</evidence>
<proteinExistence type="predicted"/>
<dbReference type="SUPFAM" id="SSF110849">
    <property type="entry name" value="ParB/Sulfiredoxin"/>
    <property type="match status" value="1"/>
</dbReference>
<accession>A0ABQ2LT40</accession>
<feature type="region of interest" description="Disordered" evidence="1">
    <location>
        <begin position="132"/>
        <end position="178"/>
    </location>
</feature>
<dbReference type="InterPro" id="IPR036086">
    <property type="entry name" value="ParB/Sulfiredoxin_sf"/>
</dbReference>
<sequence>MRDGGLNDSPVELVSTEELTASYSPRTEKKDTEYARKLADLAVPLPPIVVHRQTMKVIDGFHRLLAARLIGVERIAVRFFDGSDENASLLAVALNTTHGRPLTLAERTAAAERILARHPQWSDRAVATVAGLSPGKVSQVRRSEQQETDRPESRVGRDGRVRPLSTSQGRKRASELLRANPQATLRQVASMTGISAATVADVRNRMRRGLPPVPPRQQEKGTKKLTMSPAPAAHSAVAERTPSPALASLSQVLRKDPSLRFNDAGRTVLRMLEACTVVERERKQIMACMPAHCRELISELMYGYAEICRSIAQELQEGADPSRQTG</sequence>
<name>A0ABQ2LT40_9ACTN</name>
<dbReference type="SMART" id="SM00470">
    <property type="entry name" value="ParB"/>
    <property type="match status" value="1"/>
</dbReference>
<evidence type="ECO:0000256" key="1">
    <source>
        <dbReference type="SAM" id="MobiDB-lite"/>
    </source>
</evidence>
<dbReference type="EMBL" id="BMMP01000001">
    <property type="protein sequence ID" value="GGO42895.1"/>
    <property type="molecule type" value="Genomic_DNA"/>
</dbReference>
<dbReference type="Gene3D" id="3.90.1530.10">
    <property type="entry name" value="Conserved hypothetical protein from pyrococcus furiosus pfu- 392566-001, ParB domain"/>
    <property type="match status" value="1"/>
</dbReference>
<reference evidence="4" key="1">
    <citation type="journal article" date="2019" name="Int. J. Syst. Evol. Microbiol.">
        <title>The Global Catalogue of Microorganisms (GCM) 10K type strain sequencing project: providing services to taxonomists for standard genome sequencing and annotation.</title>
        <authorList>
            <consortium name="The Broad Institute Genomics Platform"/>
            <consortium name="The Broad Institute Genome Sequencing Center for Infectious Disease"/>
            <person name="Wu L."/>
            <person name="Ma J."/>
        </authorList>
    </citation>
    <scope>NUCLEOTIDE SEQUENCE [LARGE SCALE GENOMIC DNA]</scope>
    <source>
        <strain evidence="4">CGMCC 4.7178</strain>
    </source>
</reference>
<evidence type="ECO:0000313" key="4">
    <source>
        <dbReference type="Proteomes" id="UP000631535"/>
    </source>
</evidence>
<organism evidence="3 4">
    <name type="scientific">Streptomyces daqingensis</name>
    <dbReference type="NCBI Taxonomy" id="1472640"/>
    <lineage>
        <taxon>Bacteria</taxon>
        <taxon>Bacillati</taxon>
        <taxon>Actinomycetota</taxon>
        <taxon>Actinomycetes</taxon>
        <taxon>Kitasatosporales</taxon>
        <taxon>Streptomycetaceae</taxon>
        <taxon>Streptomyces</taxon>
    </lineage>
</organism>
<comment type="caution">
    <text evidence="3">The sequence shown here is derived from an EMBL/GenBank/DDBJ whole genome shotgun (WGS) entry which is preliminary data.</text>
</comment>
<evidence type="ECO:0000259" key="2">
    <source>
        <dbReference type="SMART" id="SM00470"/>
    </source>
</evidence>